<organism evidence="1 2">
    <name type="scientific">Trueperella abortisuis</name>
    <dbReference type="NCBI Taxonomy" id="445930"/>
    <lineage>
        <taxon>Bacteria</taxon>
        <taxon>Bacillati</taxon>
        <taxon>Actinomycetota</taxon>
        <taxon>Actinomycetes</taxon>
        <taxon>Actinomycetales</taxon>
        <taxon>Actinomycetaceae</taxon>
        <taxon>Trueperella</taxon>
    </lineage>
</organism>
<dbReference type="Gene3D" id="3.90.1510.10">
    <property type="entry name" value="Glycerate kinase, domain 2"/>
    <property type="match status" value="1"/>
</dbReference>
<name>A0ABT9PIE9_9ACTO</name>
<evidence type="ECO:0000313" key="2">
    <source>
        <dbReference type="Proteomes" id="UP001230145"/>
    </source>
</evidence>
<evidence type="ECO:0000313" key="1">
    <source>
        <dbReference type="EMBL" id="MDP9832276.1"/>
    </source>
</evidence>
<keyword evidence="1" id="KW-0808">Transferase</keyword>
<dbReference type="InterPro" id="IPR018193">
    <property type="entry name" value="Glyc_kinase_flavodox-like_fold"/>
</dbReference>
<proteinExistence type="predicted"/>
<sequence>MHVTLVCSALPGMGPQAVLERAGEAWRAARPHDDVLAIPTSEGTVVAHAGTGLDDVVRSLHPDSRAVDVGVGAQRRIHWVWDGGALVDLAESFSWNGHPEGSTAFLGKDLRALRDAGARRIHLHLPQLMSPTDLGRGMLGELAGGSAAPVELSHSLEAARAALRDVALTVTYPADLPLRGVNGMARAWASRGYDGYRAQEFEREVGAWVHDLERAARASTRRSLLGADVDARAGFAGPGGGLGLVLSLLGASMLPIGDALVAGRIPHTDLIIYVLGSIGVDLPSGLHAAARAGEEQGVPVVILTDAAGMRRGELPRLGLHGAYELRPERAFFDDADTLADLSRLPELVTRSMHAIAATWGWD</sequence>
<keyword evidence="1" id="KW-0418">Kinase</keyword>
<protein>
    <submittedName>
        <fullName evidence="1">Glycerate kinase</fullName>
        <ecNumber evidence="1">2.7.1.31</ecNumber>
    </submittedName>
</protein>
<dbReference type="Proteomes" id="UP001230145">
    <property type="component" value="Unassembled WGS sequence"/>
</dbReference>
<reference evidence="1 2" key="1">
    <citation type="submission" date="2023-07" db="EMBL/GenBank/DDBJ databases">
        <title>Sequencing the genomes of 1000 actinobacteria strains.</title>
        <authorList>
            <person name="Klenk H.-P."/>
        </authorList>
    </citation>
    <scope>NUCLEOTIDE SEQUENCE [LARGE SCALE GENOMIC DNA]</scope>
    <source>
        <strain evidence="1 2">DSM 19515</strain>
    </source>
</reference>
<gene>
    <name evidence="1" type="ORF">J2S45_000955</name>
</gene>
<accession>A0ABT9PIE9</accession>
<dbReference type="GO" id="GO:0008887">
    <property type="term" value="F:glycerate kinase activity"/>
    <property type="evidence" value="ECO:0007669"/>
    <property type="project" value="UniProtKB-EC"/>
</dbReference>
<dbReference type="EC" id="2.7.1.31" evidence="1"/>
<dbReference type="InterPro" id="IPR036129">
    <property type="entry name" value="Glycerate_kinase_sf"/>
</dbReference>
<dbReference type="SUPFAM" id="SSF110738">
    <property type="entry name" value="Glycerate kinase I"/>
    <property type="match status" value="1"/>
</dbReference>
<dbReference type="EMBL" id="JAUSQL010000001">
    <property type="protein sequence ID" value="MDP9832276.1"/>
    <property type="molecule type" value="Genomic_DNA"/>
</dbReference>
<keyword evidence="2" id="KW-1185">Reference proteome</keyword>
<dbReference type="RefSeq" id="WP_307634700.1">
    <property type="nucleotide sequence ID" value="NZ_JAUSQL010000001.1"/>
</dbReference>
<comment type="caution">
    <text evidence="1">The sequence shown here is derived from an EMBL/GenBank/DDBJ whole genome shotgun (WGS) entry which is preliminary data.</text>
</comment>